<sequence length="101" mass="11743">MEKIHGPTEKEQDQLVYLSSCATMENISVVNKKWIPGHQHPRNTRNVEINMCEQVFSSMCFSKSKYRNRLDMRPDFRVKVSSLEPSISEIMDSKVKLNSSH</sequence>
<organism evidence="1 2">
    <name type="scientific">Henosepilachna vigintioctopunctata</name>
    <dbReference type="NCBI Taxonomy" id="420089"/>
    <lineage>
        <taxon>Eukaryota</taxon>
        <taxon>Metazoa</taxon>
        <taxon>Ecdysozoa</taxon>
        <taxon>Arthropoda</taxon>
        <taxon>Hexapoda</taxon>
        <taxon>Insecta</taxon>
        <taxon>Pterygota</taxon>
        <taxon>Neoptera</taxon>
        <taxon>Endopterygota</taxon>
        <taxon>Coleoptera</taxon>
        <taxon>Polyphaga</taxon>
        <taxon>Cucujiformia</taxon>
        <taxon>Coccinelloidea</taxon>
        <taxon>Coccinellidae</taxon>
        <taxon>Epilachninae</taxon>
        <taxon>Epilachnini</taxon>
        <taxon>Henosepilachna</taxon>
    </lineage>
</organism>
<protein>
    <submittedName>
        <fullName evidence="1">Uncharacterized protein</fullName>
    </submittedName>
</protein>
<evidence type="ECO:0000313" key="1">
    <source>
        <dbReference type="EMBL" id="KAK9876198.1"/>
    </source>
</evidence>
<keyword evidence="2" id="KW-1185">Reference proteome</keyword>
<evidence type="ECO:0000313" key="2">
    <source>
        <dbReference type="Proteomes" id="UP001431783"/>
    </source>
</evidence>
<accession>A0AAW1U687</accession>
<proteinExistence type="predicted"/>
<reference evidence="1 2" key="1">
    <citation type="submission" date="2023-03" db="EMBL/GenBank/DDBJ databases">
        <title>Genome insight into feeding habits of ladybird beetles.</title>
        <authorList>
            <person name="Li H.-S."/>
            <person name="Huang Y.-H."/>
            <person name="Pang H."/>
        </authorList>
    </citation>
    <scope>NUCLEOTIDE SEQUENCE [LARGE SCALE GENOMIC DNA]</scope>
    <source>
        <strain evidence="1">SYSU_2023b</strain>
        <tissue evidence="1">Whole body</tissue>
    </source>
</reference>
<name>A0AAW1U687_9CUCU</name>
<gene>
    <name evidence="1" type="ORF">WA026_011320</name>
</gene>
<dbReference type="EMBL" id="JARQZJ010000035">
    <property type="protein sequence ID" value="KAK9876198.1"/>
    <property type="molecule type" value="Genomic_DNA"/>
</dbReference>
<dbReference type="AlphaFoldDB" id="A0AAW1U687"/>
<comment type="caution">
    <text evidence="1">The sequence shown here is derived from an EMBL/GenBank/DDBJ whole genome shotgun (WGS) entry which is preliminary data.</text>
</comment>
<dbReference type="Proteomes" id="UP001431783">
    <property type="component" value="Unassembled WGS sequence"/>
</dbReference>